<keyword evidence="3" id="KW-1185">Reference proteome</keyword>
<comment type="caution">
    <text evidence="2">The sequence shown here is derived from an EMBL/GenBank/DDBJ whole genome shotgun (WGS) entry which is preliminary data.</text>
</comment>
<dbReference type="GO" id="GO:0006508">
    <property type="term" value="P:proteolysis"/>
    <property type="evidence" value="ECO:0007669"/>
    <property type="project" value="InterPro"/>
</dbReference>
<reference evidence="2" key="1">
    <citation type="submission" date="2021-03" db="EMBL/GenBank/DDBJ databases">
        <title>Draft genome sequence of rust myrtle Austropuccinia psidii MF-1, a brazilian biotype.</title>
        <authorList>
            <person name="Quecine M.C."/>
            <person name="Pachon D.M.R."/>
            <person name="Bonatelli M.L."/>
            <person name="Correr F.H."/>
            <person name="Franceschini L.M."/>
            <person name="Leite T.F."/>
            <person name="Margarido G.R.A."/>
            <person name="Almeida C.A."/>
            <person name="Ferrarezi J.A."/>
            <person name="Labate C.A."/>
        </authorList>
    </citation>
    <scope>NUCLEOTIDE SEQUENCE</scope>
    <source>
        <strain evidence="2">MF-1</strain>
    </source>
</reference>
<dbReference type="PROSITE" id="PS00141">
    <property type="entry name" value="ASP_PROTEASE"/>
    <property type="match status" value="1"/>
</dbReference>
<dbReference type="GO" id="GO:0004190">
    <property type="term" value="F:aspartic-type endopeptidase activity"/>
    <property type="evidence" value="ECO:0007669"/>
    <property type="project" value="UniProtKB-KW"/>
</dbReference>
<keyword evidence="1" id="KW-0645">Protease</keyword>
<dbReference type="InterPro" id="IPR001969">
    <property type="entry name" value="Aspartic_peptidase_AS"/>
</dbReference>
<proteinExistence type="predicted"/>
<accession>A0A9Q3JPV8</accession>
<dbReference type="SUPFAM" id="SSF50630">
    <property type="entry name" value="Acid proteases"/>
    <property type="match status" value="1"/>
</dbReference>
<evidence type="ECO:0000256" key="1">
    <source>
        <dbReference type="ARBA" id="ARBA00022750"/>
    </source>
</evidence>
<name>A0A9Q3JPV8_9BASI</name>
<evidence type="ECO:0000313" key="2">
    <source>
        <dbReference type="EMBL" id="MBW0567203.1"/>
    </source>
</evidence>
<dbReference type="Proteomes" id="UP000765509">
    <property type="component" value="Unassembled WGS sequence"/>
</dbReference>
<gene>
    <name evidence="2" type="ORF">O181_106918</name>
</gene>
<dbReference type="Gene3D" id="2.40.70.10">
    <property type="entry name" value="Acid Proteases"/>
    <property type="match status" value="1"/>
</dbReference>
<dbReference type="AlphaFoldDB" id="A0A9Q3JPV8"/>
<keyword evidence="1" id="KW-0064">Aspartyl protease</keyword>
<keyword evidence="1" id="KW-0378">Hydrolase</keyword>
<dbReference type="EMBL" id="AVOT02080399">
    <property type="protein sequence ID" value="MBW0567203.1"/>
    <property type="molecule type" value="Genomic_DNA"/>
</dbReference>
<protein>
    <submittedName>
        <fullName evidence="2">Uncharacterized protein</fullName>
    </submittedName>
</protein>
<sequence>MTQDNANKNLCKHTQDAQTFLVTPTKGIAYIHRTARKMTVCIENSQHPLIIDSGAQCSIVARNYLDHCFPNVEKQLLQKRAKNFKSTSGKMTCIAKIIKEIIIPHRKGNIRLNPEFVVLEDAHIQGLLLGTDYQRMYGIYIYNSKNRYITIGTNKEKIFSLDIYHISSHYPLEKLLNSFR</sequence>
<evidence type="ECO:0000313" key="3">
    <source>
        <dbReference type="Proteomes" id="UP000765509"/>
    </source>
</evidence>
<dbReference type="InterPro" id="IPR021109">
    <property type="entry name" value="Peptidase_aspartic_dom_sf"/>
</dbReference>
<organism evidence="2 3">
    <name type="scientific">Austropuccinia psidii MF-1</name>
    <dbReference type="NCBI Taxonomy" id="1389203"/>
    <lineage>
        <taxon>Eukaryota</taxon>
        <taxon>Fungi</taxon>
        <taxon>Dikarya</taxon>
        <taxon>Basidiomycota</taxon>
        <taxon>Pucciniomycotina</taxon>
        <taxon>Pucciniomycetes</taxon>
        <taxon>Pucciniales</taxon>
        <taxon>Sphaerophragmiaceae</taxon>
        <taxon>Austropuccinia</taxon>
    </lineage>
</organism>